<dbReference type="SMART" id="SM00471">
    <property type="entry name" value="HDc"/>
    <property type="match status" value="1"/>
</dbReference>
<dbReference type="InParanoid" id="A0A2S8SQP8"/>
<dbReference type="RefSeq" id="WP_106380720.1">
    <property type="nucleotide sequence ID" value="NZ_NIGF01000015.1"/>
</dbReference>
<feature type="domain" description="HD-GYP" evidence="3">
    <location>
        <begin position="190"/>
        <end position="379"/>
    </location>
</feature>
<accession>A0A2S8SQP8</accession>
<dbReference type="InterPro" id="IPR003607">
    <property type="entry name" value="HD/PDEase_dom"/>
</dbReference>
<dbReference type="PROSITE" id="PS50110">
    <property type="entry name" value="RESPONSE_REGULATORY"/>
    <property type="match status" value="1"/>
</dbReference>
<dbReference type="InterPro" id="IPR011006">
    <property type="entry name" value="CheY-like_superfamily"/>
</dbReference>
<evidence type="ECO:0000313" key="4">
    <source>
        <dbReference type="EMBL" id="PQV63132.1"/>
    </source>
</evidence>
<dbReference type="AlphaFoldDB" id="A0A2S8SQP8"/>
<protein>
    <submittedName>
        <fullName evidence="4">Putative two-component system response regulator</fullName>
    </submittedName>
</protein>
<dbReference type="PROSITE" id="PS51832">
    <property type="entry name" value="HD_GYP"/>
    <property type="match status" value="1"/>
</dbReference>
<evidence type="ECO:0000256" key="1">
    <source>
        <dbReference type="PROSITE-ProRule" id="PRU00169"/>
    </source>
</evidence>
<dbReference type="CDD" id="cd00077">
    <property type="entry name" value="HDc"/>
    <property type="match status" value="1"/>
</dbReference>
<sequence>MNPILNPLKTNSLDSHIDAARHAARILIVDDEPANVLLLQRILDSAGYSALSNASNGEDALKCCDKEIPDLILLDLMMPVCDGFGVLSGIAPLLVENYLPVLVLTADVSPAAKRRALRAGAKDFLTKPFDATEVLLRVKNLLETHFLTLQLRDQNHHLEARVRVRTMELQNSNRKLELFNAQLQASKLALEESQVEVLHRLAQAAELRDDDTGQHTRRVGEMAARLAAKIGLGESEIEIIRQAAPLHDVGKIGISDTILLKPGKLTPDEFDVMKTHTSIGATLLASGQSPIVRAAESIALTHHERFEGSGYPRGLRGEEIPLEGRILAVVDVFDALTHERPYKKAWPIEAARAEIQAQSGRHFDPQIVAAFLEISFLAS</sequence>
<dbReference type="GO" id="GO:0000160">
    <property type="term" value="P:phosphorelay signal transduction system"/>
    <property type="evidence" value="ECO:0007669"/>
    <property type="project" value="InterPro"/>
</dbReference>
<evidence type="ECO:0000259" key="2">
    <source>
        <dbReference type="PROSITE" id="PS50110"/>
    </source>
</evidence>
<dbReference type="OrthoDB" id="9816273at2"/>
<reference evidence="4 5" key="1">
    <citation type="journal article" date="2018" name="Syst. Appl. Microbiol.">
        <title>Abditibacterium utsteinense sp. nov., the first cultivated member of candidate phylum FBP, isolated from ice-free Antarctic soil samples.</title>
        <authorList>
            <person name="Tahon G."/>
            <person name="Tytgat B."/>
            <person name="Lebbe L."/>
            <person name="Carlier A."/>
            <person name="Willems A."/>
        </authorList>
    </citation>
    <scope>NUCLEOTIDE SEQUENCE [LARGE SCALE GENOMIC DNA]</scope>
    <source>
        <strain evidence="4 5">LMG 29911</strain>
    </source>
</reference>
<dbReference type="EMBL" id="NIGF01000015">
    <property type="protein sequence ID" value="PQV63132.1"/>
    <property type="molecule type" value="Genomic_DNA"/>
</dbReference>
<evidence type="ECO:0000313" key="5">
    <source>
        <dbReference type="Proteomes" id="UP000237684"/>
    </source>
</evidence>
<keyword evidence="1" id="KW-0597">Phosphoprotein</keyword>
<comment type="caution">
    <text evidence="4">The sequence shown here is derived from an EMBL/GenBank/DDBJ whole genome shotgun (WGS) entry which is preliminary data.</text>
</comment>
<gene>
    <name evidence="4" type="ORF">B1R32_11539</name>
</gene>
<dbReference type="Pfam" id="PF00072">
    <property type="entry name" value="Response_reg"/>
    <property type="match status" value="1"/>
</dbReference>
<dbReference type="InterPro" id="IPR052020">
    <property type="entry name" value="Cyclic_di-GMP/3'3'-cGAMP_PDE"/>
</dbReference>
<feature type="domain" description="Response regulatory" evidence="2">
    <location>
        <begin position="25"/>
        <end position="142"/>
    </location>
</feature>
<dbReference type="Proteomes" id="UP000237684">
    <property type="component" value="Unassembled WGS sequence"/>
</dbReference>
<dbReference type="InterPro" id="IPR001789">
    <property type="entry name" value="Sig_transdc_resp-reg_receiver"/>
</dbReference>
<proteinExistence type="predicted"/>
<organism evidence="4 5">
    <name type="scientific">Abditibacterium utsteinense</name>
    <dbReference type="NCBI Taxonomy" id="1960156"/>
    <lineage>
        <taxon>Bacteria</taxon>
        <taxon>Pseudomonadati</taxon>
        <taxon>Abditibacteriota</taxon>
        <taxon>Abditibacteriia</taxon>
        <taxon>Abditibacteriales</taxon>
        <taxon>Abditibacteriaceae</taxon>
        <taxon>Abditibacterium</taxon>
    </lineage>
</organism>
<name>A0A2S8SQP8_9BACT</name>
<dbReference type="SMART" id="SM00448">
    <property type="entry name" value="REC"/>
    <property type="match status" value="1"/>
</dbReference>
<dbReference type="SUPFAM" id="SSF109604">
    <property type="entry name" value="HD-domain/PDEase-like"/>
    <property type="match status" value="1"/>
</dbReference>
<dbReference type="PANTHER" id="PTHR45228:SF1">
    <property type="entry name" value="CYCLIC DI-GMP PHOSPHODIESTERASE TM_0186"/>
    <property type="match status" value="1"/>
</dbReference>
<feature type="modified residue" description="4-aspartylphosphate" evidence="1">
    <location>
        <position position="75"/>
    </location>
</feature>
<dbReference type="InterPro" id="IPR037522">
    <property type="entry name" value="HD_GYP_dom"/>
</dbReference>
<dbReference type="Gene3D" id="1.10.3210.10">
    <property type="entry name" value="Hypothetical protein af1432"/>
    <property type="match status" value="1"/>
</dbReference>
<evidence type="ECO:0000259" key="3">
    <source>
        <dbReference type="PROSITE" id="PS51832"/>
    </source>
</evidence>
<dbReference type="PANTHER" id="PTHR45228">
    <property type="entry name" value="CYCLIC DI-GMP PHOSPHODIESTERASE TM_0186-RELATED"/>
    <property type="match status" value="1"/>
</dbReference>
<dbReference type="SUPFAM" id="SSF52172">
    <property type="entry name" value="CheY-like"/>
    <property type="match status" value="1"/>
</dbReference>
<keyword evidence="5" id="KW-1185">Reference proteome</keyword>
<dbReference type="Pfam" id="PF13487">
    <property type="entry name" value="HD_5"/>
    <property type="match status" value="1"/>
</dbReference>
<dbReference type="Gene3D" id="3.40.50.2300">
    <property type="match status" value="1"/>
</dbReference>